<keyword evidence="2" id="KW-1185">Reference proteome</keyword>
<sequence length="266" mass="29335">MVEKRRVWAGVSAALLGTVATSNTAMSQDNPILKQESAIYSFWEGEGEGEGEGGSVDLRSDHGEFLARLGLVRGHLWIGMQLYQNGHTDMAKTHMKHPKDELYSALVPAFKARNLPGFAEELTALSQSVMQEADPEQVEINYQALQQAISQNEQVDQYDAETVLISIAKMLRTSADEYAIGVEQGELVNAHEYQDALGFKTVALARLNAMNEVQKSDYAGDLQQVRALIDDLSDFWPDITPEGELDGDISRIYATAARVELIGMNL</sequence>
<name>A0A2S2E6F5_9ALTE</name>
<organism evidence="1 2">
    <name type="scientific">Saliniradius amylolyticus</name>
    <dbReference type="NCBI Taxonomy" id="2183582"/>
    <lineage>
        <taxon>Bacteria</taxon>
        <taxon>Pseudomonadati</taxon>
        <taxon>Pseudomonadota</taxon>
        <taxon>Gammaproteobacteria</taxon>
        <taxon>Alteromonadales</taxon>
        <taxon>Alteromonadaceae</taxon>
        <taxon>Saliniradius</taxon>
    </lineage>
</organism>
<protein>
    <submittedName>
        <fullName evidence="1">Uncharacterized protein</fullName>
    </submittedName>
</protein>
<evidence type="ECO:0000313" key="1">
    <source>
        <dbReference type="EMBL" id="AWL13246.1"/>
    </source>
</evidence>
<dbReference type="AlphaFoldDB" id="A0A2S2E6F5"/>
<dbReference type="EMBL" id="CP029347">
    <property type="protein sequence ID" value="AWL13246.1"/>
    <property type="molecule type" value="Genomic_DNA"/>
</dbReference>
<proteinExistence type="predicted"/>
<dbReference type="OrthoDB" id="65747at2"/>
<accession>A0A2S2E6F5</accession>
<gene>
    <name evidence="1" type="ORF">HMF8227_02797</name>
</gene>
<dbReference type="Proteomes" id="UP000245728">
    <property type="component" value="Chromosome"/>
</dbReference>
<reference evidence="1 2" key="1">
    <citation type="submission" date="2018-05" db="EMBL/GenBank/DDBJ databases">
        <title>Salinimonas sp. HMF8227 Genome sequencing and assembly.</title>
        <authorList>
            <person name="Kang H."/>
            <person name="Kang J."/>
            <person name="Cha I."/>
            <person name="Kim H."/>
            <person name="Joh K."/>
        </authorList>
    </citation>
    <scope>NUCLEOTIDE SEQUENCE [LARGE SCALE GENOMIC DNA]</scope>
    <source>
        <strain evidence="1 2">HMF8227</strain>
    </source>
</reference>
<evidence type="ECO:0000313" key="2">
    <source>
        <dbReference type="Proteomes" id="UP000245728"/>
    </source>
</evidence>
<dbReference type="RefSeq" id="WP_109340754.1">
    <property type="nucleotide sequence ID" value="NZ_CP029347.1"/>
</dbReference>
<dbReference type="KEGG" id="salh:HMF8227_02797"/>